<evidence type="ECO:0000256" key="5">
    <source>
        <dbReference type="SAM" id="Phobius"/>
    </source>
</evidence>
<protein>
    <recommendedName>
        <fullName evidence="6">G-protein coupled receptors family 1 profile domain-containing protein</fullName>
    </recommendedName>
</protein>
<dbReference type="PANTHER" id="PTHR23018:SF15">
    <property type="entry name" value="G_PROTEIN_RECEP_F1_2 DOMAIN-CONTAINING PROTEIN"/>
    <property type="match status" value="1"/>
</dbReference>
<reference evidence="7" key="1">
    <citation type="submission" date="2022-11" db="EMBL/GenBank/DDBJ databases">
        <authorList>
            <person name="Kikuchi T."/>
        </authorList>
    </citation>
    <scope>NUCLEOTIDE SEQUENCE</scope>
    <source>
        <strain evidence="7">PS1010</strain>
    </source>
</reference>
<name>A0A9P1IY47_9PELO</name>
<dbReference type="PROSITE" id="PS50262">
    <property type="entry name" value="G_PROTEIN_RECEP_F1_2"/>
    <property type="match status" value="1"/>
</dbReference>
<dbReference type="InterPro" id="IPR019430">
    <property type="entry name" value="7TM_GPCR_serpentine_rcpt_Srx"/>
</dbReference>
<evidence type="ECO:0000313" key="7">
    <source>
        <dbReference type="EMBL" id="CAI5452836.1"/>
    </source>
</evidence>
<keyword evidence="8" id="KW-1185">Reference proteome</keyword>
<comment type="subcellular location">
    <subcellularLocation>
        <location evidence="1">Membrane</location>
    </subcellularLocation>
</comment>
<evidence type="ECO:0000256" key="4">
    <source>
        <dbReference type="ARBA" id="ARBA00023136"/>
    </source>
</evidence>
<evidence type="ECO:0000313" key="8">
    <source>
        <dbReference type="Proteomes" id="UP001152747"/>
    </source>
</evidence>
<evidence type="ECO:0000256" key="3">
    <source>
        <dbReference type="ARBA" id="ARBA00022989"/>
    </source>
</evidence>
<dbReference type="GO" id="GO:0016020">
    <property type="term" value="C:membrane"/>
    <property type="evidence" value="ECO:0007669"/>
    <property type="project" value="UniProtKB-SubCell"/>
</dbReference>
<feature type="transmembrane region" description="Helical" evidence="5">
    <location>
        <begin position="257"/>
        <end position="282"/>
    </location>
</feature>
<dbReference type="Pfam" id="PF10328">
    <property type="entry name" value="7TM_GPCR_Srx"/>
    <property type="match status" value="1"/>
</dbReference>
<organism evidence="7 8">
    <name type="scientific">Caenorhabditis angaria</name>
    <dbReference type="NCBI Taxonomy" id="860376"/>
    <lineage>
        <taxon>Eukaryota</taxon>
        <taxon>Metazoa</taxon>
        <taxon>Ecdysozoa</taxon>
        <taxon>Nematoda</taxon>
        <taxon>Chromadorea</taxon>
        <taxon>Rhabditida</taxon>
        <taxon>Rhabditina</taxon>
        <taxon>Rhabditomorpha</taxon>
        <taxon>Rhabditoidea</taxon>
        <taxon>Rhabditidae</taxon>
        <taxon>Peloderinae</taxon>
        <taxon>Caenorhabditis</taxon>
    </lineage>
</organism>
<sequence>MALSYAQEVLIDIIRVFIILIHLLSYSFNFVLLHLVINKRVLKTKVYMMNMITAELILNICQHLVIEPSWFFDDVNFKTLGIFSFIYMTATQFRFLLTFLMSINRFVVVLSPEKNVFFSQDHLTYYSYSIWGITTLFNMVYFINDCHYILTPLNYLWSIDCYQWKTSHYLEKTYYVLILTCIFNIFVVIYVKLRRLCNASTAPRISRTSAENRRTKENIFVMQAVVIMIIMAIDGAYNVIRKNNQEFFAETPIVLQYLIGSSIVYSSSLVNFLIYFVFHALIRKHVLNFVFRRPRYVPNPRIFVHSVSI</sequence>
<comment type="caution">
    <text evidence="7">The sequence shown here is derived from an EMBL/GenBank/DDBJ whole genome shotgun (WGS) entry which is preliminary data.</text>
</comment>
<evidence type="ECO:0000256" key="2">
    <source>
        <dbReference type="ARBA" id="ARBA00022692"/>
    </source>
</evidence>
<keyword evidence="2 5" id="KW-0812">Transmembrane</keyword>
<proteinExistence type="predicted"/>
<gene>
    <name evidence="7" type="ORF">CAMP_LOCUS15473</name>
</gene>
<evidence type="ECO:0000259" key="6">
    <source>
        <dbReference type="PROSITE" id="PS50262"/>
    </source>
</evidence>
<keyword evidence="4 5" id="KW-0472">Membrane</keyword>
<dbReference type="Gene3D" id="1.20.1070.10">
    <property type="entry name" value="Rhodopsin 7-helix transmembrane proteins"/>
    <property type="match status" value="1"/>
</dbReference>
<dbReference type="Proteomes" id="UP001152747">
    <property type="component" value="Unassembled WGS sequence"/>
</dbReference>
<feature type="transmembrane region" description="Helical" evidence="5">
    <location>
        <begin position="173"/>
        <end position="191"/>
    </location>
</feature>
<dbReference type="InterPro" id="IPR017452">
    <property type="entry name" value="GPCR_Rhodpsn_7TM"/>
</dbReference>
<evidence type="ECO:0000256" key="1">
    <source>
        <dbReference type="ARBA" id="ARBA00004370"/>
    </source>
</evidence>
<dbReference type="InterPro" id="IPR005047">
    <property type="entry name" value="7TM_GPCR_serpentine_rcpt_Srxa"/>
</dbReference>
<keyword evidence="3 5" id="KW-1133">Transmembrane helix</keyword>
<feature type="transmembrane region" description="Helical" evidence="5">
    <location>
        <begin position="13"/>
        <end position="35"/>
    </location>
</feature>
<dbReference type="PANTHER" id="PTHR23018">
    <property type="entry name" value="SERPENTINE RECEPTOR, CLASS XA-RELATED"/>
    <property type="match status" value="1"/>
</dbReference>
<dbReference type="AlphaFoldDB" id="A0A9P1IY47"/>
<feature type="domain" description="G-protein coupled receptors family 1 profile" evidence="6">
    <location>
        <begin position="11"/>
        <end position="275"/>
    </location>
</feature>
<feature type="transmembrane region" description="Helical" evidence="5">
    <location>
        <begin position="85"/>
        <end position="111"/>
    </location>
</feature>
<dbReference type="SUPFAM" id="SSF81321">
    <property type="entry name" value="Family A G protein-coupled receptor-like"/>
    <property type="match status" value="1"/>
</dbReference>
<feature type="transmembrane region" description="Helical" evidence="5">
    <location>
        <begin position="123"/>
        <end position="143"/>
    </location>
</feature>
<dbReference type="OrthoDB" id="5840083at2759"/>
<dbReference type="CDD" id="cd00637">
    <property type="entry name" value="7tm_classA_rhodopsin-like"/>
    <property type="match status" value="1"/>
</dbReference>
<dbReference type="EMBL" id="CANHGI010000005">
    <property type="protein sequence ID" value="CAI5452836.1"/>
    <property type="molecule type" value="Genomic_DNA"/>
</dbReference>
<accession>A0A9P1IY47</accession>
<feature type="transmembrane region" description="Helical" evidence="5">
    <location>
        <begin position="47"/>
        <end position="65"/>
    </location>
</feature>
<feature type="transmembrane region" description="Helical" evidence="5">
    <location>
        <begin position="219"/>
        <end position="237"/>
    </location>
</feature>